<comment type="similarity">
    <text evidence="1 6">Belongs to the peptidase M42 family.</text>
</comment>
<dbReference type="CDD" id="cd05656">
    <property type="entry name" value="M42_Frv"/>
    <property type="match status" value="1"/>
</dbReference>
<keyword evidence="3" id="KW-0645">Protease</keyword>
<dbReference type="AlphaFoldDB" id="U1LZZ9"/>
<comment type="caution">
    <text evidence="9">The sequence shown here is derived from an EMBL/GenBank/DDBJ whole genome shotgun (WGS) entry which is preliminary data.</text>
</comment>
<evidence type="ECO:0000313" key="10">
    <source>
        <dbReference type="Proteomes" id="UP000016464"/>
    </source>
</evidence>
<dbReference type="InterPro" id="IPR051464">
    <property type="entry name" value="Peptidase_M42_aminopept"/>
</dbReference>
<evidence type="ECO:0000256" key="1">
    <source>
        <dbReference type="ARBA" id="ARBA00006272"/>
    </source>
</evidence>
<feature type="binding site" evidence="8">
    <location>
        <position position="224"/>
    </location>
    <ligand>
        <name>Zn(2+)</name>
        <dbReference type="ChEBI" id="CHEBI:29105"/>
        <label>2</label>
    </ligand>
</feature>
<dbReference type="GO" id="GO:0006508">
    <property type="term" value="P:proteolysis"/>
    <property type="evidence" value="ECO:0007669"/>
    <property type="project" value="UniProtKB-KW"/>
</dbReference>
<dbReference type="Gene3D" id="2.40.30.40">
    <property type="entry name" value="Peptidase M42, domain 2"/>
    <property type="match status" value="1"/>
</dbReference>
<keyword evidence="10" id="KW-1185">Reference proteome</keyword>
<accession>U1LZZ9</accession>
<evidence type="ECO:0000313" key="9">
    <source>
        <dbReference type="EMBL" id="ERG68314.1"/>
    </source>
</evidence>
<sequence>MKEERLKGWMEMEQKTRDLFKTLTELPGAPGFESEVRRFVRDRITPHVDEVMTDGIGSIFGKRVGDEAGPRIMVAGHMDEVAFMVTRITENGMLYIQPLGGWWSQVLMAQRFDIVTADGLIPGVVASTPPHLLGPEAMNKPMDMKQMFIDIGADTKEEAESWGVRPGLPAVPTSEFTPLKHPKKIMAKAWDNRYGVGLAVELLEETTKADHPNILFAGATVQEEVGLRGAQTAAEMIRPDVALVLDASPANDASGNKTEFGQLGEGALIRILDRVMVMSPEMRDFLLDTASDENIKTQYFVSPGGTDAGRIHMSGEGVPTAVIGVAARYIHTHASILHTEDYDAAKALLKALVKRLDRSTMETLRASR</sequence>
<reference evidence="9 10" key="1">
    <citation type="journal article" date="2013" name="Genome Announc.">
        <title>Draft Genome Sequence of Exiguobacterium pavilionensis Strain RW-2, with Wide Thermal, Salinity, and pH Tolerance, Isolated from Modern Freshwater Microbialites.</title>
        <authorList>
            <person name="White R.A.III."/>
            <person name="Grassa C.J."/>
            <person name="Suttle C.A."/>
        </authorList>
    </citation>
    <scope>NUCLEOTIDE SEQUENCE [LARGE SCALE GENOMIC DNA]</scope>
    <source>
        <strain evidence="9 10">RW-2</strain>
    </source>
</reference>
<dbReference type="SUPFAM" id="SSF101821">
    <property type="entry name" value="Aminopeptidase/glucanase lid domain"/>
    <property type="match status" value="1"/>
</dbReference>
<dbReference type="eggNOG" id="COG1363">
    <property type="taxonomic scope" value="Bacteria"/>
</dbReference>
<evidence type="ECO:0000256" key="5">
    <source>
        <dbReference type="ARBA" id="ARBA00022801"/>
    </source>
</evidence>
<dbReference type="InterPro" id="IPR023367">
    <property type="entry name" value="Peptidase_M42_dom2"/>
</dbReference>
<protein>
    <submittedName>
        <fullName evidence="9">Peptidase M28</fullName>
    </submittedName>
</protein>
<dbReference type="InterPro" id="IPR008007">
    <property type="entry name" value="Peptidase_M42"/>
</dbReference>
<gene>
    <name evidence="9" type="ORF">M467_13620</name>
</gene>
<evidence type="ECO:0000256" key="3">
    <source>
        <dbReference type="ARBA" id="ARBA00022670"/>
    </source>
</evidence>
<organism evidence="9 10">
    <name type="scientific">Exiguobacterium chiriqhucha RW-2</name>
    <dbReference type="NCBI Taxonomy" id="1345023"/>
    <lineage>
        <taxon>Bacteria</taxon>
        <taxon>Bacillati</taxon>
        <taxon>Bacillota</taxon>
        <taxon>Bacilli</taxon>
        <taxon>Bacillales</taxon>
        <taxon>Bacillales Family XII. Incertae Sedis</taxon>
        <taxon>Exiguobacterium</taxon>
    </lineage>
</organism>
<feature type="binding site" evidence="8">
    <location>
        <position position="246"/>
    </location>
    <ligand>
        <name>Zn(2+)</name>
        <dbReference type="ChEBI" id="CHEBI:29105"/>
        <label>1</label>
    </ligand>
</feature>
<dbReference type="PATRIC" id="fig|1345023.5.peg.412"/>
<keyword evidence="5" id="KW-0378">Hydrolase</keyword>
<keyword evidence="4 8" id="KW-0479">Metal-binding</keyword>
<keyword evidence="2" id="KW-0031">Aminopeptidase</keyword>
<evidence type="ECO:0000256" key="2">
    <source>
        <dbReference type="ARBA" id="ARBA00022438"/>
    </source>
</evidence>
<evidence type="ECO:0000256" key="8">
    <source>
        <dbReference type="PIRSR" id="PIRSR001123-2"/>
    </source>
</evidence>
<proteinExistence type="inferred from homology"/>
<dbReference type="Pfam" id="PF05343">
    <property type="entry name" value="Peptidase_M42"/>
    <property type="match status" value="1"/>
</dbReference>
<dbReference type="PANTHER" id="PTHR32481:SF0">
    <property type="entry name" value="AMINOPEPTIDASE YPDE-RELATED"/>
    <property type="match status" value="1"/>
</dbReference>
<dbReference type="PANTHER" id="PTHR32481">
    <property type="entry name" value="AMINOPEPTIDASE"/>
    <property type="match status" value="1"/>
</dbReference>
<dbReference type="EMBL" id="ATCL01000009">
    <property type="protein sequence ID" value="ERG68314.1"/>
    <property type="molecule type" value="Genomic_DNA"/>
</dbReference>
<feature type="binding site" evidence="8">
    <location>
        <position position="77"/>
    </location>
    <ligand>
        <name>Zn(2+)</name>
        <dbReference type="ChEBI" id="CHEBI:29105"/>
        <label>1</label>
    </ligand>
</feature>
<comment type="cofactor">
    <cofactor evidence="8">
        <name>a divalent metal cation</name>
        <dbReference type="ChEBI" id="CHEBI:60240"/>
    </cofactor>
    <text evidence="8">Binds 2 divalent metal cations per subunit.</text>
</comment>
<evidence type="ECO:0000256" key="7">
    <source>
        <dbReference type="PIRSR" id="PIRSR001123-1"/>
    </source>
</evidence>
<dbReference type="PIRSF" id="PIRSF001123">
    <property type="entry name" value="PepA_GA"/>
    <property type="match status" value="1"/>
</dbReference>
<dbReference type="Proteomes" id="UP000016464">
    <property type="component" value="Unassembled WGS sequence"/>
</dbReference>
<feature type="active site" description="Proton acceptor" evidence="7">
    <location>
        <position position="223"/>
    </location>
</feature>
<dbReference type="Gene3D" id="3.40.630.10">
    <property type="entry name" value="Zn peptidases"/>
    <property type="match status" value="1"/>
</dbReference>
<dbReference type="SUPFAM" id="SSF53187">
    <property type="entry name" value="Zn-dependent exopeptidases"/>
    <property type="match status" value="1"/>
</dbReference>
<dbReference type="GO" id="GO:0046872">
    <property type="term" value="F:metal ion binding"/>
    <property type="evidence" value="ECO:0007669"/>
    <property type="project" value="UniProtKB-UniRule"/>
</dbReference>
<feature type="binding site" evidence="8">
    <location>
        <position position="191"/>
    </location>
    <ligand>
        <name>Zn(2+)</name>
        <dbReference type="ChEBI" id="CHEBI:29105"/>
        <label>1</label>
    </ligand>
</feature>
<name>U1LZZ9_9BACL</name>
<evidence type="ECO:0000256" key="6">
    <source>
        <dbReference type="PIRNR" id="PIRNR001123"/>
    </source>
</evidence>
<evidence type="ECO:0000256" key="4">
    <source>
        <dbReference type="ARBA" id="ARBA00022723"/>
    </source>
</evidence>
<feature type="binding site" evidence="8">
    <location>
        <position position="191"/>
    </location>
    <ligand>
        <name>Zn(2+)</name>
        <dbReference type="ChEBI" id="CHEBI:29105"/>
        <label>2</label>
    </ligand>
</feature>
<dbReference type="GO" id="GO:0004177">
    <property type="term" value="F:aminopeptidase activity"/>
    <property type="evidence" value="ECO:0007669"/>
    <property type="project" value="UniProtKB-UniRule"/>
</dbReference>
<dbReference type="STRING" id="1385984.GCA_000702565_00998"/>
<feature type="binding site" evidence="8">
    <location>
        <position position="331"/>
    </location>
    <ligand>
        <name>Zn(2+)</name>
        <dbReference type="ChEBI" id="CHEBI:29105"/>
        <label>2</label>
    </ligand>
</feature>